<dbReference type="PANTHER" id="PTHR21017:SF17">
    <property type="entry name" value="PROTEIN NIPSNAP"/>
    <property type="match status" value="1"/>
</dbReference>
<feature type="domain" description="NIPSNAP" evidence="2">
    <location>
        <begin position="3"/>
        <end position="104"/>
    </location>
</feature>
<gene>
    <name evidence="3" type="ORF">BOH73_11050</name>
    <name evidence="4" type="ORF">BOH74_00165</name>
</gene>
<evidence type="ECO:0000313" key="6">
    <source>
        <dbReference type="Proteomes" id="UP000186677"/>
    </source>
</evidence>
<dbReference type="Proteomes" id="UP000185990">
    <property type="component" value="Unassembled WGS sequence"/>
</dbReference>
<evidence type="ECO:0000259" key="2">
    <source>
        <dbReference type="Pfam" id="PF07978"/>
    </source>
</evidence>
<accession>A0A0M4QIW4</accession>
<organism evidence="4 5">
    <name type="scientific">Pseudomonas versuta</name>
    <dbReference type="NCBI Taxonomy" id="1788301"/>
    <lineage>
        <taxon>Bacteria</taxon>
        <taxon>Pseudomonadati</taxon>
        <taxon>Pseudomonadota</taxon>
        <taxon>Gammaproteobacteria</taxon>
        <taxon>Pseudomonadales</taxon>
        <taxon>Pseudomonadaceae</taxon>
        <taxon>Pseudomonas</taxon>
    </lineage>
</organism>
<dbReference type="PANTHER" id="PTHR21017">
    <property type="entry name" value="NIPSNAP-RELATED"/>
    <property type="match status" value="1"/>
</dbReference>
<dbReference type="Pfam" id="PF07978">
    <property type="entry name" value="NIPSNAP"/>
    <property type="match status" value="1"/>
</dbReference>
<sequence length="106" mass="12093">MYYELRTYTIKPTKLGDWLALYKSAALAVQQEYLGNLVGFFTTEFGEANQVVHIWGYASLDDRIARRSAMAADPRWQAFASQNKELDAVVTLESRLLRPTDFSPLN</sequence>
<reference evidence="4 5" key="1">
    <citation type="submission" date="2016-11" db="EMBL/GenBank/DDBJ databases">
        <title>Draft genome of Pseudomonas versuta A4R1.12.</title>
        <authorList>
            <person name="See-Too W.-S."/>
        </authorList>
    </citation>
    <scope>NUCLEOTIDE SEQUENCE [LARGE SCALE GENOMIC DNA]</scope>
    <source>
        <strain evidence="4 5">A4R1.12</strain>
    </source>
</reference>
<dbReference type="EMBL" id="MPJD01000001">
    <property type="protein sequence ID" value="OKA29224.1"/>
    <property type="molecule type" value="Genomic_DNA"/>
</dbReference>
<dbReference type="InterPro" id="IPR051557">
    <property type="entry name" value="NipSnap_domain"/>
</dbReference>
<dbReference type="SUPFAM" id="SSF54909">
    <property type="entry name" value="Dimeric alpha+beta barrel"/>
    <property type="match status" value="1"/>
</dbReference>
<dbReference type="KEGG" id="ppsy:AOC04_11215"/>
<dbReference type="AlphaFoldDB" id="A0A0M4QIW4"/>
<dbReference type="RefSeq" id="WP_060693375.1">
    <property type="nucleotide sequence ID" value="NZ_CP012676.1"/>
</dbReference>
<dbReference type="Proteomes" id="UP000186677">
    <property type="component" value="Unassembled WGS sequence"/>
</dbReference>
<accession>A0A1Q4KK78</accession>
<evidence type="ECO:0000313" key="3">
    <source>
        <dbReference type="EMBL" id="OKA21812.1"/>
    </source>
</evidence>
<evidence type="ECO:0000313" key="4">
    <source>
        <dbReference type="EMBL" id="OKA29224.1"/>
    </source>
</evidence>
<dbReference type="InterPro" id="IPR012577">
    <property type="entry name" value="NIPSNAP"/>
</dbReference>
<dbReference type="InterPro" id="IPR011008">
    <property type="entry name" value="Dimeric_a/b-barrel"/>
</dbReference>
<dbReference type="OrthoDB" id="6182832at2"/>
<dbReference type="Gene3D" id="3.30.70.100">
    <property type="match status" value="1"/>
</dbReference>
<comment type="caution">
    <text evidence="4">The sequence shown here is derived from an EMBL/GenBank/DDBJ whole genome shotgun (WGS) entry which is preliminary data.</text>
</comment>
<evidence type="ECO:0000256" key="1">
    <source>
        <dbReference type="ARBA" id="ARBA00005291"/>
    </source>
</evidence>
<comment type="similarity">
    <text evidence="1">Belongs to the NipSnap family.</text>
</comment>
<evidence type="ECO:0000313" key="5">
    <source>
        <dbReference type="Proteomes" id="UP000185990"/>
    </source>
</evidence>
<name>A0A0M4QIW4_9PSED</name>
<proteinExistence type="inferred from homology"/>
<protein>
    <submittedName>
        <fullName evidence="4">NIPSNAP family protein</fullName>
    </submittedName>
</protein>
<reference evidence="3 6" key="2">
    <citation type="submission" date="2016-11" db="EMBL/GenBank/DDBJ databases">
        <title>Draft genome of Pseudomonas versuta A4R1.5.</title>
        <authorList>
            <person name="See-Too W.-S."/>
        </authorList>
    </citation>
    <scope>NUCLEOTIDE SEQUENCE [LARGE SCALE GENOMIC DNA]</scope>
    <source>
        <strain evidence="3 6">A4R1.5</strain>
    </source>
</reference>
<dbReference type="EMBL" id="MPJC01000005">
    <property type="protein sequence ID" value="OKA21812.1"/>
    <property type="molecule type" value="Genomic_DNA"/>
</dbReference>
<keyword evidence="6" id="KW-1185">Reference proteome</keyword>